<keyword evidence="5" id="KW-1185">Reference proteome</keyword>
<organism evidence="4 5">
    <name type="scientific">Geobacter pickeringii</name>
    <dbReference type="NCBI Taxonomy" id="345632"/>
    <lineage>
        <taxon>Bacteria</taxon>
        <taxon>Pseudomonadati</taxon>
        <taxon>Thermodesulfobacteriota</taxon>
        <taxon>Desulfuromonadia</taxon>
        <taxon>Geobacterales</taxon>
        <taxon>Geobacteraceae</taxon>
        <taxon>Geobacter</taxon>
    </lineage>
</organism>
<dbReference type="PROSITE" id="PS50005">
    <property type="entry name" value="TPR"/>
    <property type="match status" value="1"/>
</dbReference>
<dbReference type="CDD" id="cd02440">
    <property type="entry name" value="AdoMet_MTases"/>
    <property type="match status" value="1"/>
</dbReference>
<dbReference type="InterPro" id="IPR029063">
    <property type="entry name" value="SAM-dependent_MTases_sf"/>
</dbReference>
<accession>A0A0B5BBP4</accession>
<sequence length="888" mass="100213">MKITVFESVQELKRFFGFQRDGIIIENDIDLVESECDFFERKRRDAEVLTTLSANCAGACLEIGTSHGRSTAELASNNPTNIVYTVNLLPEQISAEEKFITHLLTKEEIGSYYRGHNLNNVEQIYANTFAWTVPAKISELGLVFVDGNHDTKAVFSDTSLIYERVRNGGFILWHDFSPPLRGKYEWINAVMTGVEQFLESKSLDVEIFHLKNSWIGFIKINKAKSIATDPAVPSPPSPECFLTDREYWSDKHSAAFTPWTVNGMLFSSILEQYLPVNEHYTCAEIGAYPGTNLCYLAKRFNYKPIAVEFSDYADNIESLFKFNGIANYEVINEDFFKVTGKQYDVVTSFGFIEHFNNYPEAIKKHFDLLKPGGYLVISVPRFDGFQGALFELAFESNVFNDMIAAHNLKITDINELKHTVSQFTDSILYCDYANDGILYYDWNHPKLKDDKRWLIHFINKISGTLGRSLPADQFFSPYILLIARKPDHAFIPSTTTIATALQSASLKLSAGDYPGAISVLEECIRRFPEYLETYQILAELHLEMGQTAKAEQTLLTALDISPQHVDLFEKLRTIYRASGNPDKLKVLDRHMSLWHPENFGAPSSGTQQPPPHPMPAPQSGPGNESLFPTSYPVTILEQDQNIITCSANGNRWKLDATQFVDREILSKGVFEPESTYWVNHILKEGMTVLDVGANFGYFTVQFSRLVGNTGRVYAFEPSDHFHRRLSEHLRLNECSNVTVLKMGLSDVKEDLQLLIDDSTATLYWHDDAKKPVAIETIHLETLDSYVEAAGLSKIDFIKIDIDGTEPRFIAGAQKTLKKFKPVLLIEFAQLVLMAAGSDVPALAKQLKDLGYTFYSETTGQPFTSEAQFLREAMNCSHSVNIICIPSKG</sequence>
<feature type="region of interest" description="Disordered" evidence="2">
    <location>
        <begin position="597"/>
        <end position="624"/>
    </location>
</feature>
<dbReference type="Gene3D" id="1.25.40.10">
    <property type="entry name" value="Tetratricopeptide repeat domain"/>
    <property type="match status" value="1"/>
</dbReference>
<reference evidence="4 5" key="1">
    <citation type="journal article" date="2015" name="Genome Announc.">
        <title>Complete Genome of Geobacter pickeringii G13T, a Metal-Reducing Isolate from Sedimentary Kaolin Deposits.</title>
        <authorList>
            <person name="Badalamenti J.P."/>
            <person name="Bond D.R."/>
        </authorList>
    </citation>
    <scope>NUCLEOTIDE SEQUENCE [LARGE SCALE GENOMIC DNA]</scope>
    <source>
        <strain evidence="4 5">G13</strain>
    </source>
</reference>
<dbReference type="STRING" id="345632.GPICK_02585"/>
<dbReference type="SUPFAM" id="SSF53335">
    <property type="entry name" value="S-adenosyl-L-methionine-dependent methyltransferases"/>
    <property type="match status" value="3"/>
</dbReference>
<dbReference type="KEGG" id="gpi:GPICK_02585"/>
<dbReference type="InterPro" id="IPR019734">
    <property type="entry name" value="TPR_rpt"/>
</dbReference>
<dbReference type="PANTHER" id="PTHR34203">
    <property type="entry name" value="METHYLTRANSFERASE, FKBM FAMILY PROTEIN"/>
    <property type="match status" value="1"/>
</dbReference>
<evidence type="ECO:0000259" key="3">
    <source>
        <dbReference type="Pfam" id="PF05050"/>
    </source>
</evidence>
<dbReference type="Proteomes" id="UP000057609">
    <property type="component" value="Chromosome"/>
</dbReference>
<feature type="compositionally biased region" description="Pro residues" evidence="2">
    <location>
        <begin position="608"/>
        <end position="618"/>
    </location>
</feature>
<feature type="domain" description="Methyltransferase FkbM" evidence="3">
    <location>
        <begin position="690"/>
        <end position="852"/>
    </location>
</feature>
<evidence type="ECO:0000256" key="2">
    <source>
        <dbReference type="SAM" id="MobiDB-lite"/>
    </source>
</evidence>
<keyword evidence="1" id="KW-0802">TPR repeat</keyword>
<dbReference type="Pfam" id="PF14559">
    <property type="entry name" value="TPR_19"/>
    <property type="match status" value="1"/>
</dbReference>
<dbReference type="Pfam" id="PF05050">
    <property type="entry name" value="Methyltransf_21"/>
    <property type="match status" value="1"/>
</dbReference>
<dbReference type="RefSeq" id="WP_039740256.1">
    <property type="nucleotide sequence ID" value="NZ_CP009788.1"/>
</dbReference>
<dbReference type="Pfam" id="PF13578">
    <property type="entry name" value="Methyltransf_24"/>
    <property type="match status" value="1"/>
</dbReference>
<protein>
    <recommendedName>
        <fullName evidence="3">Methyltransferase FkbM domain-containing protein</fullName>
    </recommendedName>
</protein>
<dbReference type="Gene3D" id="3.40.50.150">
    <property type="entry name" value="Vaccinia Virus protein VP39"/>
    <property type="match status" value="3"/>
</dbReference>
<evidence type="ECO:0000313" key="4">
    <source>
        <dbReference type="EMBL" id="AJE02409.1"/>
    </source>
</evidence>
<dbReference type="InterPro" id="IPR006342">
    <property type="entry name" value="FkbM_mtfrase"/>
</dbReference>
<dbReference type="AlphaFoldDB" id="A0A0B5BBP4"/>
<dbReference type="SUPFAM" id="SSF48452">
    <property type="entry name" value="TPR-like"/>
    <property type="match status" value="1"/>
</dbReference>
<name>A0A0B5BBP4_9BACT</name>
<dbReference type="NCBIfam" id="TIGR01444">
    <property type="entry name" value="fkbM_fam"/>
    <property type="match status" value="1"/>
</dbReference>
<dbReference type="OrthoDB" id="2370471at2"/>
<evidence type="ECO:0000256" key="1">
    <source>
        <dbReference type="PROSITE-ProRule" id="PRU00339"/>
    </source>
</evidence>
<dbReference type="Pfam" id="PF13489">
    <property type="entry name" value="Methyltransf_23"/>
    <property type="match status" value="1"/>
</dbReference>
<dbReference type="EMBL" id="CP009788">
    <property type="protein sequence ID" value="AJE02409.1"/>
    <property type="molecule type" value="Genomic_DNA"/>
</dbReference>
<dbReference type="HOGENOM" id="CLU_324855_0_0_7"/>
<evidence type="ECO:0000313" key="5">
    <source>
        <dbReference type="Proteomes" id="UP000057609"/>
    </source>
</evidence>
<dbReference type="InterPro" id="IPR011990">
    <property type="entry name" value="TPR-like_helical_dom_sf"/>
</dbReference>
<feature type="repeat" description="TPR" evidence="1">
    <location>
        <begin position="531"/>
        <end position="564"/>
    </location>
</feature>
<dbReference type="InterPro" id="IPR052514">
    <property type="entry name" value="SAM-dependent_MTase"/>
</dbReference>
<proteinExistence type="predicted"/>
<gene>
    <name evidence="4" type="ORF">GPICK_02585</name>
</gene>
<dbReference type="PANTHER" id="PTHR34203:SF15">
    <property type="entry name" value="SLL1173 PROTEIN"/>
    <property type="match status" value="1"/>
</dbReference>